<evidence type="ECO:0000256" key="2">
    <source>
        <dbReference type="SAM" id="SignalP"/>
    </source>
</evidence>
<organism evidence="3 4">
    <name type="scientific">Geoanaerobacter pelophilus</name>
    <dbReference type="NCBI Taxonomy" id="60036"/>
    <lineage>
        <taxon>Bacteria</taxon>
        <taxon>Pseudomonadati</taxon>
        <taxon>Thermodesulfobacteriota</taxon>
        <taxon>Desulfuromonadia</taxon>
        <taxon>Geobacterales</taxon>
        <taxon>Geobacteraceae</taxon>
        <taxon>Geoanaerobacter</taxon>
    </lineage>
</organism>
<gene>
    <name evidence="3" type="ORF">GPEL0_01f0133</name>
</gene>
<reference evidence="4" key="2">
    <citation type="submission" date="2017-05" db="EMBL/GenBank/DDBJ databases">
        <title>Draft genome sequence of Geobacter pelophilus, a iron(III)-reducing bacteria.</title>
        <authorList>
            <person name="Aoyagi T."/>
            <person name="Koike H."/>
            <person name="Morita T."/>
            <person name="Sato Y."/>
            <person name="Habe H."/>
            <person name="Hori T."/>
        </authorList>
    </citation>
    <scope>NUCLEOTIDE SEQUENCE [LARGE SCALE GENOMIC DNA]</scope>
    <source>
        <strain evidence="4">Drf2</strain>
    </source>
</reference>
<keyword evidence="1 2" id="KW-0732">Signal</keyword>
<dbReference type="Proteomes" id="UP000194153">
    <property type="component" value="Unassembled WGS sequence"/>
</dbReference>
<dbReference type="PANTHER" id="PTHR35038:SF8">
    <property type="entry name" value="C-TYPE POLYHEME CYTOCHROME OMCC"/>
    <property type="match status" value="1"/>
</dbReference>
<dbReference type="RefSeq" id="WP_143424207.1">
    <property type="nucleotide sequence ID" value="NZ_BDQG01000001.1"/>
</dbReference>
<protein>
    <submittedName>
        <fullName evidence="3">Cytochrome C</fullName>
    </submittedName>
</protein>
<feature type="signal peptide" evidence="2">
    <location>
        <begin position="1"/>
        <end position="20"/>
    </location>
</feature>
<keyword evidence="4" id="KW-1185">Reference proteome</keyword>
<accession>A0ABQ0MDX9</accession>
<dbReference type="InterPro" id="IPR036280">
    <property type="entry name" value="Multihaem_cyt_sf"/>
</dbReference>
<dbReference type="SUPFAM" id="SSF48695">
    <property type="entry name" value="Multiheme cytochromes"/>
    <property type="match status" value="2"/>
</dbReference>
<evidence type="ECO:0000313" key="4">
    <source>
        <dbReference type="Proteomes" id="UP000194153"/>
    </source>
</evidence>
<evidence type="ECO:0000256" key="1">
    <source>
        <dbReference type="ARBA" id="ARBA00022729"/>
    </source>
</evidence>
<feature type="chain" id="PRO_5047123515" evidence="2">
    <location>
        <begin position="21"/>
        <end position="979"/>
    </location>
</feature>
<reference evidence="3 4" key="1">
    <citation type="submission" date="2017-04" db="EMBL/GenBank/DDBJ databases">
        <authorList>
            <consortium name="Geobacter pelophilus Genome Sequencing"/>
            <person name="Aoyagi T."/>
            <person name="Koike H."/>
            <person name="Hori T."/>
        </authorList>
    </citation>
    <scope>NUCLEOTIDE SEQUENCE [LARGE SCALE GENOMIC DNA]</scope>
    <source>
        <strain evidence="3 4">Drf2</strain>
    </source>
</reference>
<comment type="caution">
    <text evidence="3">The sequence shown here is derived from an EMBL/GenBank/DDBJ whole genome shotgun (WGS) entry which is preliminary data.</text>
</comment>
<dbReference type="InterPro" id="IPR051829">
    <property type="entry name" value="Multiheme_Cytochr_ET"/>
</dbReference>
<name>A0ABQ0MDX9_9BACT</name>
<evidence type="ECO:0000313" key="3">
    <source>
        <dbReference type="EMBL" id="GAW65316.1"/>
    </source>
</evidence>
<proteinExistence type="predicted"/>
<dbReference type="EMBL" id="BDQG01000001">
    <property type="protein sequence ID" value="GAW65316.1"/>
    <property type="molecule type" value="Genomic_DNA"/>
</dbReference>
<sequence length="979" mass="102186">MKRYGMVMAMLLALPAMANAWYLNAKSASTAQGTVSPAGTKYVATGVDSAEYTVTPSSTAYKIKKVTLDGADLAPNANGKYVAPYDAAKAYRYLVAYFTANTTYYNITTTAGANGAVYEDTYESLTNIVAGASRQILVVPNTGYSIADLTVSAGGVVTDTANGKLVTFDSLAADQSVAATFAVTPVFNVNAGADITLPSYNTVGNVFGAVDTNLGAATYTWSSQERTSGTAPAVVTTSKIVFDNPNAINSAFRISATKSDGTLGASFAKGTYDLTLTVVAGGQTKTDIVRVTFLDGKAANLNVCTACHSNNTPEFVASYVAGAHGSASGHETGTCQRCHATTGAQVGFAQGWVGSYATLTANQATVWTPNQPLISDNGISCSVCHNAHGGLNAVTGWDPNQNQVNNDQFDVCTACHTLTDSTGALAGNYHDGSSPSIERTISDSHFDNPATAVVEGYNVRKNSATPCADCHDLHTVNIAIQEEWAESGHAGKIAVAKTDALCSNSLLYYGAAVGAACTDIRPTSTRTYIEDYKRTNTTAANGTVGANELVKTIGPNTLEAFVHYNWTQTTGTGNRASCEKCHTATGAANYMSNPAGYVAANNDFSHIPGWTAAAGSNSKELLYCWGCHSDSQTGALRNPGAVKADYKFQGAAAVYPNVGPSNTCLTCHIGQASGNSITDLTAAGNTFTNQSFVNSHYMAAGSLMYAKGGYTNFVPAQTALGTTSYGQTLTSDADMTVDINGVATAGKLTSTHRKLGTAAIVGDHGITAEMNLASAGPCATCHYAGGDHTLELGQKAIDAVCSKCHAVTDQTTLDEFLEVEGSAPFEAAINLALTKLAANYNITYNQASYPYFYDVSAANGAVKNWTRSNFLTTALSAADAEKLMGAAFNINLLQRDPAAYAHARSYARRLLFDSIDFLDDGIMNLSAADTAAASGIKDALGNDVFVKGATALDPTTTEAYKYLAAYDRTTGAWKTPVRP</sequence>
<dbReference type="Gene3D" id="1.10.1130.10">
    <property type="entry name" value="Flavocytochrome C3, Chain A"/>
    <property type="match status" value="1"/>
</dbReference>
<dbReference type="PANTHER" id="PTHR35038">
    <property type="entry name" value="DISSIMILATORY SULFITE REDUCTASE SIRA"/>
    <property type="match status" value="1"/>
</dbReference>